<dbReference type="InterPro" id="IPR015424">
    <property type="entry name" value="PyrdxlP-dep_Trfase"/>
</dbReference>
<dbReference type="PIRSF" id="PIRSF000521">
    <property type="entry name" value="Transaminase_4ab_Lys_Orn"/>
    <property type="match status" value="1"/>
</dbReference>
<evidence type="ECO:0000256" key="5">
    <source>
        <dbReference type="ARBA" id="ARBA00022898"/>
    </source>
</evidence>
<dbReference type="EC" id="2.6.1.76" evidence="7 8"/>
<evidence type="ECO:0000256" key="4">
    <source>
        <dbReference type="ARBA" id="ARBA00022679"/>
    </source>
</evidence>
<dbReference type="CDD" id="cd00610">
    <property type="entry name" value="OAT_like"/>
    <property type="match status" value="1"/>
</dbReference>
<comment type="similarity">
    <text evidence="2 6">Belongs to the class-III pyridoxal-phosphate-dependent aminotransferase family.</text>
</comment>
<name>A0A9W4X9W6_9FLAO</name>
<keyword evidence="4 8" id="KW-0808">Transferase</keyword>
<evidence type="ECO:0000313" key="10">
    <source>
        <dbReference type="Proteomes" id="UP001152749"/>
    </source>
</evidence>
<dbReference type="InterPro" id="IPR049704">
    <property type="entry name" value="Aminotrans_3_PPA_site"/>
</dbReference>
<dbReference type="GO" id="GO:0045303">
    <property type="term" value="F:diaminobutyrate-2-oxoglutarate transaminase activity"/>
    <property type="evidence" value="ECO:0007669"/>
    <property type="project" value="UniProtKB-EC"/>
</dbReference>
<keyword evidence="3 8" id="KW-0032">Aminotransferase</keyword>
<evidence type="ECO:0000256" key="1">
    <source>
        <dbReference type="ARBA" id="ARBA00001933"/>
    </source>
</evidence>
<reference evidence="7 9" key="1">
    <citation type="submission" date="2020-02" db="EMBL/GenBank/DDBJ databases">
        <authorList>
            <person name="Criscuolo A."/>
        </authorList>
    </citation>
    <scope>NUCLEOTIDE SEQUENCE [LARGE SCALE GENOMIC DNA]</scope>
    <source>
        <strain evidence="7">CECT7796</strain>
    </source>
</reference>
<sequence>MNSIFNAFKLVTKKTIQYMESLKKYHLSQGAKIVSSSLPGDKSKVLLELQKNIEGSVVSYPKKMPIALKRAKGSIIEDVDGNQFIDFFGGCGVLNVGHSNDFVLEYVKEQQEELIHALDFPTENKIFLIQKILNSLPAEIREDYKVSFGGPTGSDAVEAAIKLAKIKTGRDGIIAFSGGYHGMTSGALAVTSDTFFRKKISSLIPNVHFVPYSYCYRCPFSKNSNNCDYDCATHFEWILENGHSGVTLPAAIILEPIQGEGGNIVPRPGFLERIVKIANKYGVIVIFDEIQSGFYRTGSFLEFMNTKAIPDIITFSKGFGGIGFPISGLIYKREIEAWETAEHIGTFRGNQVSIAAARGAFDFIEKYEIEEYSKVIGAYLKKQLNSLALDNSFIGEVRGRGMMIGVEFVKDKATKEPFSEYLVKFRNECFKRGLLFEVGGHYNNVLRLVPPLITTHDIVDAAIIIMKDAFVVCNNEYLKQTLV</sequence>
<evidence type="ECO:0000313" key="9">
    <source>
        <dbReference type="Proteomes" id="UP000474567"/>
    </source>
</evidence>
<dbReference type="Pfam" id="PF00202">
    <property type="entry name" value="Aminotran_3"/>
    <property type="match status" value="1"/>
</dbReference>
<dbReference type="EMBL" id="CADCST010000164">
    <property type="protein sequence ID" value="CAA9203146.1"/>
    <property type="molecule type" value="Genomic_DNA"/>
</dbReference>
<dbReference type="Proteomes" id="UP001152749">
    <property type="component" value="Chromosome"/>
</dbReference>
<dbReference type="GO" id="GO:0030170">
    <property type="term" value="F:pyridoxal phosphate binding"/>
    <property type="evidence" value="ECO:0007669"/>
    <property type="project" value="InterPro"/>
</dbReference>
<gene>
    <name evidence="7" type="primary">dat_2</name>
    <name evidence="7" type="ORF">FLACOL7796_04619</name>
    <name evidence="8" type="ORF">TRV642_2210</name>
</gene>
<evidence type="ECO:0000256" key="6">
    <source>
        <dbReference type="RuleBase" id="RU003560"/>
    </source>
</evidence>
<reference evidence="8" key="2">
    <citation type="submission" date="2022-09" db="EMBL/GenBank/DDBJ databases">
        <authorList>
            <person name="Duchaud E."/>
        </authorList>
    </citation>
    <scope>NUCLEOTIDE SEQUENCE</scope>
    <source>
        <strain evidence="8">TRV642</strain>
    </source>
</reference>
<dbReference type="AlphaFoldDB" id="A0A9W4X9W6"/>
<dbReference type="InterPro" id="IPR015421">
    <property type="entry name" value="PyrdxlP-dep_Trfase_major"/>
</dbReference>
<dbReference type="RefSeq" id="WP_173968406.1">
    <property type="nucleotide sequence ID" value="NZ_BOVI01000014.1"/>
</dbReference>
<keyword evidence="9" id="KW-1185">Reference proteome</keyword>
<dbReference type="InterPro" id="IPR015422">
    <property type="entry name" value="PyrdxlP-dep_Trfase_small"/>
</dbReference>
<proteinExistence type="inferred from homology"/>
<protein>
    <submittedName>
        <fullName evidence="7 8">Diaminobutyrate--2-oxoglutarate aminotransferase</fullName>
        <ecNumber evidence="7 8">2.6.1.76</ecNumber>
    </submittedName>
</protein>
<dbReference type="SUPFAM" id="SSF53383">
    <property type="entry name" value="PLP-dependent transferases"/>
    <property type="match status" value="1"/>
</dbReference>
<keyword evidence="5 6" id="KW-0663">Pyridoxal phosphate</keyword>
<evidence type="ECO:0000313" key="8">
    <source>
        <dbReference type="EMBL" id="CAI2767102.1"/>
    </source>
</evidence>
<dbReference type="PANTHER" id="PTHR43552">
    <property type="entry name" value="DIAMINOBUTYRATE--2-OXOGLUTARATE AMINOTRANSFERASE"/>
    <property type="match status" value="1"/>
</dbReference>
<accession>A0A9W4X9W6</accession>
<evidence type="ECO:0000256" key="2">
    <source>
        <dbReference type="ARBA" id="ARBA00008954"/>
    </source>
</evidence>
<dbReference type="EMBL" id="OX336425">
    <property type="protein sequence ID" value="CAI2767102.1"/>
    <property type="molecule type" value="Genomic_DNA"/>
</dbReference>
<dbReference type="Gene3D" id="3.40.640.10">
    <property type="entry name" value="Type I PLP-dependent aspartate aminotransferase-like (Major domain)"/>
    <property type="match status" value="1"/>
</dbReference>
<dbReference type="InterPro" id="IPR004637">
    <property type="entry name" value="Dat"/>
</dbReference>
<evidence type="ECO:0000313" key="7">
    <source>
        <dbReference type="EMBL" id="CAA9203146.1"/>
    </source>
</evidence>
<evidence type="ECO:0000256" key="3">
    <source>
        <dbReference type="ARBA" id="ARBA00022576"/>
    </source>
</evidence>
<dbReference type="PANTHER" id="PTHR43552:SF1">
    <property type="entry name" value="DIAMINOBUTYRATE--2-OXOGLUTARATE AMINOTRANSFERASE"/>
    <property type="match status" value="1"/>
</dbReference>
<dbReference type="KEGG" id="fcs:TRV642_2210"/>
<dbReference type="InterPro" id="IPR005814">
    <property type="entry name" value="Aminotrans_3"/>
</dbReference>
<comment type="cofactor">
    <cofactor evidence="1">
        <name>pyridoxal 5'-phosphate</name>
        <dbReference type="ChEBI" id="CHEBI:597326"/>
    </cofactor>
</comment>
<organism evidence="8 10">
    <name type="scientific">Flavobacterium collinsii</name>
    <dbReference type="NCBI Taxonomy" id="1114861"/>
    <lineage>
        <taxon>Bacteria</taxon>
        <taxon>Pseudomonadati</taxon>
        <taxon>Bacteroidota</taxon>
        <taxon>Flavobacteriia</taxon>
        <taxon>Flavobacteriales</taxon>
        <taxon>Flavobacteriaceae</taxon>
        <taxon>Flavobacterium</taxon>
    </lineage>
</organism>
<dbReference type="Proteomes" id="UP000474567">
    <property type="component" value="Unassembled WGS sequence"/>
</dbReference>
<dbReference type="PROSITE" id="PS00600">
    <property type="entry name" value="AA_TRANSFER_CLASS_3"/>
    <property type="match status" value="1"/>
</dbReference>
<dbReference type="Gene3D" id="3.90.1150.10">
    <property type="entry name" value="Aspartate Aminotransferase, domain 1"/>
    <property type="match status" value="1"/>
</dbReference>